<keyword evidence="2" id="KW-0804">Transcription</keyword>
<dbReference type="Proteomes" id="UP001163714">
    <property type="component" value="Unassembled WGS sequence"/>
</dbReference>
<comment type="caution">
    <text evidence="3">The sequence shown here is derived from an EMBL/GenBank/DDBJ whole genome shotgun (WGS) entry which is preliminary data.</text>
</comment>
<evidence type="ECO:0000313" key="3">
    <source>
        <dbReference type="EMBL" id="MCW3171232.1"/>
    </source>
</evidence>
<evidence type="ECO:0000313" key="4">
    <source>
        <dbReference type="Proteomes" id="UP001163714"/>
    </source>
</evidence>
<keyword evidence="4" id="KW-1185">Reference proteome</keyword>
<proteinExistence type="predicted"/>
<dbReference type="InterPro" id="IPR053721">
    <property type="entry name" value="Fimbrial_Adhesin_Reg"/>
</dbReference>
<gene>
    <name evidence="3" type="ORF">OHT75_01925</name>
</gene>
<evidence type="ECO:0000256" key="2">
    <source>
        <dbReference type="ARBA" id="ARBA00023163"/>
    </source>
</evidence>
<dbReference type="InterPro" id="IPR004356">
    <property type="entry name" value="Adhesin_operon_reg_prot"/>
</dbReference>
<reference evidence="3" key="1">
    <citation type="submission" date="2022-10" db="EMBL/GenBank/DDBJ databases">
        <title>Shewanella flava sp. nov, isolated from the estuary of the Fenhe River into the Yellow River.</title>
        <authorList>
            <person name="Li Y."/>
        </authorList>
    </citation>
    <scope>NUCLEOTIDE SEQUENCE</scope>
    <source>
        <strain evidence="3">FYR11-62</strain>
    </source>
</reference>
<evidence type="ECO:0000256" key="1">
    <source>
        <dbReference type="ARBA" id="ARBA00023015"/>
    </source>
</evidence>
<organism evidence="3 4">
    <name type="scientific">Shewanella subflava</name>
    <dbReference type="NCBI Taxonomy" id="2986476"/>
    <lineage>
        <taxon>Bacteria</taxon>
        <taxon>Pseudomonadati</taxon>
        <taxon>Pseudomonadota</taxon>
        <taxon>Gammaproteobacteria</taxon>
        <taxon>Alteromonadales</taxon>
        <taxon>Shewanellaceae</taxon>
        <taxon>Shewanella</taxon>
    </lineage>
</organism>
<dbReference type="EMBL" id="JAPDMX010000002">
    <property type="protein sequence ID" value="MCW3171232.1"/>
    <property type="molecule type" value="Genomic_DNA"/>
</dbReference>
<accession>A0ABT3I5A1</accession>
<keyword evidence="1" id="KW-0805">Transcription regulation</keyword>
<dbReference type="Gene3D" id="1.10.10.2690">
    <property type="match status" value="1"/>
</dbReference>
<dbReference type="Pfam" id="PF03333">
    <property type="entry name" value="PapB"/>
    <property type="match status" value="1"/>
</dbReference>
<dbReference type="RefSeq" id="WP_264724698.1">
    <property type="nucleotide sequence ID" value="NZ_JAPDMX010000002.1"/>
</dbReference>
<name>A0ABT3I5A1_9GAMM</name>
<protein>
    <submittedName>
        <fullName evidence="3">Adhesin biosynthesis transcription regulatory family protein</fullName>
    </submittedName>
</protein>
<sequence>MKTLVQGCESAEQFGILLKMTRINSEAKQNALRAYLVDGLPAARAYARFCVTQQHFSNALARLNKAADLALQYSDNHKKQS</sequence>